<organism evidence="2 3">
    <name type="scientific">Halopseudomonas salegens</name>
    <dbReference type="NCBI Taxonomy" id="1434072"/>
    <lineage>
        <taxon>Bacteria</taxon>
        <taxon>Pseudomonadati</taxon>
        <taxon>Pseudomonadota</taxon>
        <taxon>Gammaproteobacteria</taxon>
        <taxon>Pseudomonadales</taxon>
        <taxon>Pseudomonadaceae</taxon>
        <taxon>Halopseudomonas</taxon>
    </lineage>
</organism>
<keyword evidence="3" id="KW-1185">Reference proteome</keyword>
<feature type="transmembrane region" description="Helical" evidence="1">
    <location>
        <begin position="229"/>
        <end position="248"/>
    </location>
</feature>
<dbReference type="Proteomes" id="UP000243924">
    <property type="component" value="Chromosome I"/>
</dbReference>
<name>A0A1H2EQ67_9GAMM</name>
<proteinExistence type="predicted"/>
<dbReference type="OrthoDB" id="6811319at2"/>
<evidence type="ECO:0000313" key="3">
    <source>
        <dbReference type="Proteomes" id="UP000243924"/>
    </source>
</evidence>
<feature type="transmembrane region" description="Helical" evidence="1">
    <location>
        <begin position="206"/>
        <end position="223"/>
    </location>
</feature>
<feature type="transmembrane region" description="Helical" evidence="1">
    <location>
        <begin position="82"/>
        <end position="99"/>
    </location>
</feature>
<evidence type="ECO:0000256" key="1">
    <source>
        <dbReference type="SAM" id="Phobius"/>
    </source>
</evidence>
<dbReference type="AlphaFoldDB" id="A0A1H2EQ67"/>
<feature type="transmembrane region" description="Helical" evidence="1">
    <location>
        <begin position="269"/>
        <end position="289"/>
    </location>
</feature>
<sequence>MDTPRSAVDCRWLLWLYAIIPLSLVWILLDVSLAQGRILRDYIPTDPANWPFWTIVFGLPHIIASLITMADREYLAHYRRSLFWPLVFFAALASAGYLGPQPLSYQLLFVFFAFYTIYHVLAQQLGLTLMMCGMAPSRTYKLWKWLAIFSAFAIYINVYAAEYLQQPLIGDISWQQLFTGLAVLLCAGVIALAWPLTRASRHPLGVWYLWGNVLLLTSALLINEIGYTLFVILIPRVIHDLTAYIIYISHDTNRNQQQPVNYVYRATRFSRLPPILLLPLLSVLLAWGLTSHQDYPLVSIVILTVSFLHYYFEGFIWRGENPHRRQLSFVRQQR</sequence>
<feature type="transmembrane region" description="Helical" evidence="1">
    <location>
        <begin position="295"/>
        <end position="317"/>
    </location>
</feature>
<dbReference type="EMBL" id="LT629787">
    <property type="protein sequence ID" value="SDT97322.1"/>
    <property type="molecule type" value="Genomic_DNA"/>
</dbReference>
<feature type="transmembrane region" description="Helical" evidence="1">
    <location>
        <begin position="49"/>
        <end position="70"/>
    </location>
</feature>
<protein>
    <submittedName>
        <fullName evidence="2">Uncharacterized protein</fullName>
    </submittedName>
</protein>
<keyword evidence="1" id="KW-0472">Membrane</keyword>
<feature type="transmembrane region" description="Helical" evidence="1">
    <location>
        <begin position="105"/>
        <end position="121"/>
    </location>
</feature>
<keyword evidence="1" id="KW-0812">Transmembrane</keyword>
<reference evidence="3" key="1">
    <citation type="submission" date="2016-10" db="EMBL/GenBank/DDBJ databases">
        <authorList>
            <person name="Varghese N."/>
            <person name="Submissions S."/>
        </authorList>
    </citation>
    <scope>NUCLEOTIDE SEQUENCE [LARGE SCALE GENOMIC DNA]</scope>
    <source>
        <strain evidence="3">CECT 8338</strain>
    </source>
</reference>
<feature type="transmembrane region" description="Helical" evidence="1">
    <location>
        <begin position="12"/>
        <end position="29"/>
    </location>
</feature>
<dbReference type="RefSeq" id="WP_092384635.1">
    <property type="nucleotide sequence ID" value="NZ_LT629787.1"/>
</dbReference>
<accession>A0A1H2EQ67</accession>
<feature type="transmembrane region" description="Helical" evidence="1">
    <location>
        <begin position="142"/>
        <end position="160"/>
    </location>
</feature>
<gene>
    <name evidence="2" type="ORF">SAMN05216210_0947</name>
</gene>
<keyword evidence="1" id="KW-1133">Transmembrane helix</keyword>
<evidence type="ECO:0000313" key="2">
    <source>
        <dbReference type="EMBL" id="SDT97322.1"/>
    </source>
</evidence>
<dbReference type="STRING" id="1434072.SAMN05216210_0947"/>
<feature type="transmembrane region" description="Helical" evidence="1">
    <location>
        <begin position="172"/>
        <end position="194"/>
    </location>
</feature>